<dbReference type="InterPro" id="IPR008271">
    <property type="entry name" value="Ser/Thr_kinase_AS"/>
</dbReference>
<dbReference type="Proteomes" id="UP000002139">
    <property type="component" value="Chromosome"/>
</dbReference>
<evidence type="ECO:0000259" key="7">
    <source>
        <dbReference type="PROSITE" id="PS50011"/>
    </source>
</evidence>
<feature type="compositionally biased region" description="Low complexity" evidence="6">
    <location>
        <begin position="357"/>
        <end position="369"/>
    </location>
</feature>
<dbReference type="CDD" id="cd14014">
    <property type="entry name" value="STKc_PknB_like"/>
    <property type="match status" value="1"/>
</dbReference>
<dbReference type="GO" id="GO:0005524">
    <property type="term" value="F:ATP binding"/>
    <property type="evidence" value="ECO:0007669"/>
    <property type="project" value="UniProtKB-UniRule"/>
</dbReference>
<name>A9FQ00_SORC5</name>
<gene>
    <name evidence="8" type="ordered locus">sce1949</name>
</gene>
<keyword evidence="9" id="KW-1185">Reference proteome</keyword>
<sequence length="1080" mass="115397">MTPDTVVAARYRVLRRLGAGAMGAVYEVIDLQTERRRALKVMHPHTVGRADLRERFALEARVSGQVDSPALVDVVDAGVDDATGTPFLVMELLRGETLSERLARVGGHAPEEVLVYLAQAAPAIDKMHQLGIVHRDLKPSNLFLEQRESGAPRIRILDFGVAKVLREGATRGSTGAAGTPIYMAPEQFQSGRITRTADIYALGMIAFTLLVGRPYWEDEVGIGDSPVAFALVALQGPKEPACERAARYGVTLPPAFDAWFARATALAPDQRFPTAGAAVGALARALGVPGYDLPAQQAAGAEAREGTPPAGEQSTWTDTFQSDGHRGGSEGVGRTDPVAAGAGGPGPAPPRSEPESDAPSASSARQPRAIVHRSRRWRWIAASSVTLAAMGLGAVRWAFPHRQAPAPPPTVMRSPLEPDSTVLACPILEASGVEEPAGWLGAAAAATLCERARVLLGGRAARTLVPAELLSLPRPPADTAPIDPYAGPEARAQSLDAARRRGAAYVDGAIVLEPSRAFRLTVTLRAADGRELASSVGRASALYEAVRNAMDPWVDAGALPKAPRLDDAVADYSRARTVDGALDLLDLTLAMTHNAGGLRQECARFEARGGGLAEMGPGERFRCAYTLGEPAPGVALPPASADASPGELAARARVALMMRRTVEPTAVAELQRIHDREASAWGRSTLAATISCLLPSPDEKRATELTTLAKDMAFSAVQAEPKNPIGEWCAPWVQLATVTHGTPSAASALQGMRAWMPWEAYGWLFEDSGPAAAEAPARQARARALAFARRAYVLSPLDMNVADTLVERLLQEGARQEARGIALAVGQGSQVLHKVGSELLLLRVEASEAGVGAALERARRAMAISPGDSGFVRVQRLQIAWRALELALVLGREREIADLIVSRFLDPEPPLLEGTHISVPLRMGAVCARASRAASRRCFERLRELRVRFPEGELPNTESFITGAERHARGDRRAAALAWRPLLQEPEPFVEVLGDAMIATYELEGEHELVDRLEQAIPDDSEALNGASLKTVREAERAARRGDRKRALELAQQVINAWSAVDAPVPAVESMRRLAARLLE</sequence>
<feature type="binding site" evidence="5">
    <location>
        <position position="40"/>
    </location>
    <ligand>
        <name>ATP</name>
        <dbReference type="ChEBI" id="CHEBI:30616"/>
    </ligand>
</feature>
<keyword evidence="1 8" id="KW-0808">Transferase</keyword>
<dbReference type="Gene3D" id="1.10.510.10">
    <property type="entry name" value="Transferase(Phosphotransferase) domain 1"/>
    <property type="match status" value="1"/>
</dbReference>
<dbReference type="GO" id="GO:0004674">
    <property type="term" value="F:protein serine/threonine kinase activity"/>
    <property type="evidence" value="ECO:0007669"/>
    <property type="project" value="UniProtKB-EC"/>
</dbReference>
<dbReference type="PANTHER" id="PTHR43289">
    <property type="entry name" value="MITOGEN-ACTIVATED PROTEIN KINASE KINASE KINASE 20-RELATED"/>
    <property type="match status" value="1"/>
</dbReference>
<dbReference type="HOGENOM" id="CLU_286184_0_0_7"/>
<dbReference type="PROSITE" id="PS00107">
    <property type="entry name" value="PROTEIN_KINASE_ATP"/>
    <property type="match status" value="1"/>
</dbReference>
<dbReference type="Pfam" id="PF00069">
    <property type="entry name" value="Pkinase"/>
    <property type="match status" value="1"/>
</dbReference>
<keyword evidence="4 5" id="KW-0067">ATP-binding</keyword>
<dbReference type="InterPro" id="IPR011009">
    <property type="entry name" value="Kinase-like_dom_sf"/>
</dbReference>
<evidence type="ECO:0000256" key="3">
    <source>
        <dbReference type="ARBA" id="ARBA00022777"/>
    </source>
</evidence>
<dbReference type="SUPFAM" id="SSF56112">
    <property type="entry name" value="Protein kinase-like (PK-like)"/>
    <property type="match status" value="1"/>
</dbReference>
<dbReference type="PANTHER" id="PTHR43289:SF34">
    <property type="entry name" value="SERINE_THREONINE-PROTEIN KINASE YBDM-RELATED"/>
    <property type="match status" value="1"/>
</dbReference>
<dbReference type="BioCyc" id="SCEL448385:SCE_RS52835-MONOMER"/>
<dbReference type="InterPro" id="IPR017441">
    <property type="entry name" value="Protein_kinase_ATP_BS"/>
</dbReference>
<dbReference type="SMART" id="SM00220">
    <property type="entry name" value="S_TKc"/>
    <property type="match status" value="1"/>
</dbReference>
<keyword evidence="3 8" id="KW-0418">Kinase</keyword>
<evidence type="ECO:0000256" key="5">
    <source>
        <dbReference type="PROSITE-ProRule" id="PRU10141"/>
    </source>
</evidence>
<dbReference type="PROSITE" id="PS00108">
    <property type="entry name" value="PROTEIN_KINASE_ST"/>
    <property type="match status" value="1"/>
</dbReference>
<evidence type="ECO:0000256" key="2">
    <source>
        <dbReference type="ARBA" id="ARBA00022741"/>
    </source>
</evidence>
<feature type="region of interest" description="Disordered" evidence="6">
    <location>
        <begin position="296"/>
        <end position="369"/>
    </location>
</feature>
<accession>A9FQ00</accession>
<dbReference type="EMBL" id="AM746676">
    <property type="protein sequence ID" value="CAN92108.1"/>
    <property type="molecule type" value="Genomic_DNA"/>
</dbReference>
<dbReference type="InterPro" id="IPR000719">
    <property type="entry name" value="Prot_kinase_dom"/>
</dbReference>
<reference evidence="8 9" key="1">
    <citation type="journal article" date="2007" name="Nat. Biotechnol.">
        <title>Complete genome sequence of the myxobacterium Sorangium cellulosum.</title>
        <authorList>
            <person name="Schneiker S."/>
            <person name="Perlova O."/>
            <person name="Kaiser O."/>
            <person name="Gerth K."/>
            <person name="Alici A."/>
            <person name="Altmeyer M.O."/>
            <person name="Bartels D."/>
            <person name="Bekel T."/>
            <person name="Beyer S."/>
            <person name="Bode E."/>
            <person name="Bode H.B."/>
            <person name="Bolten C.J."/>
            <person name="Choudhuri J.V."/>
            <person name="Doss S."/>
            <person name="Elnakady Y.A."/>
            <person name="Frank B."/>
            <person name="Gaigalat L."/>
            <person name="Goesmann A."/>
            <person name="Groeger C."/>
            <person name="Gross F."/>
            <person name="Jelsbak L."/>
            <person name="Jelsbak L."/>
            <person name="Kalinowski J."/>
            <person name="Kegler C."/>
            <person name="Knauber T."/>
            <person name="Konietzny S."/>
            <person name="Kopp M."/>
            <person name="Krause L."/>
            <person name="Krug D."/>
            <person name="Linke B."/>
            <person name="Mahmud T."/>
            <person name="Martinez-Arias R."/>
            <person name="McHardy A.C."/>
            <person name="Merai M."/>
            <person name="Meyer F."/>
            <person name="Mormann S."/>
            <person name="Munoz-Dorado J."/>
            <person name="Perez J."/>
            <person name="Pradella S."/>
            <person name="Rachid S."/>
            <person name="Raddatz G."/>
            <person name="Rosenau F."/>
            <person name="Rueckert C."/>
            <person name="Sasse F."/>
            <person name="Scharfe M."/>
            <person name="Schuster S.C."/>
            <person name="Suen G."/>
            <person name="Treuner-Lange A."/>
            <person name="Velicer G.J."/>
            <person name="Vorholter F.-J."/>
            <person name="Weissman K.J."/>
            <person name="Welch R.D."/>
            <person name="Wenzel S.C."/>
            <person name="Whitworth D.E."/>
            <person name="Wilhelm S."/>
            <person name="Wittmann C."/>
            <person name="Bloecker H."/>
            <person name="Puehler A."/>
            <person name="Mueller R."/>
        </authorList>
    </citation>
    <scope>NUCLEOTIDE SEQUENCE [LARGE SCALE GENOMIC DNA]</scope>
    <source>
        <strain evidence="9">So ce56</strain>
    </source>
</reference>
<feature type="compositionally biased region" description="Polar residues" evidence="6">
    <location>
        <begin position="312"/>
        <end position="322"/>
    </location>
</feature>
<dbReference type="STRING" id="448385.sce1949"/>
<feature type="domain" description="Protein kinase" evidence="7">
    <location>
        <begin position="11"/>
        <end position="286"/>
    </location>
</feature>
<keyword evidence="2 5" id="KW-0547">Nucleotide-binding</keyword>
<dbReference type="eggNOG" id="COG0515">
    <property type="taxonomic scope" value="Bacteria"/>
</dbReference>
<proteinExistence type="predicted"/>
<evidence type="ECO:0000256" key="4">
    <source>
        <dbReference type="ARBA" id="ARBA00022840"/>
    </source>
</evidence>
<dbReference type="AlphaFoldDB" id="A9FQ00"/>
<evidence type="ECO:0000256" key="6">
    <source>
        <dbReference type="SAM" id="MobiDB-lite"/>
    </source>
</evidence>
<dbReference type="OrthoDB" id="9801841at2"/>
<evidence type="ECO:0000256" key="1">
    <source>
        <dbReference type="ARBA" id="ARBA00022679"/>
    </source>
</evidence>
<evidence type="ECO:0000313" key="9">
    <source>
        <dbReference type="Proteomes" id="UP000002139"/>
    </source>
</evidence>
<dbReference type="Gene3D" id="3.30.200.20">
    <property type="entry name" value="Phosphorylase Kinase, domain 1"/>
    <property type="match status" value="1"/>
</dbReference>
<evidence type="ECO:0000313" key="8">
    <source>
        <dbReference type="EMBL" id="CAN92108.1"/>
    </source>
</evidence>
<dbReference type="EC" id="2.7.11.1" evidence="8"/>
<dbReference type="KEGG" id="scl:sce1949"/>
<dbReference type="PROSITE" id="PS50011">
    <property type="entry name" value="PROTEIN_KINASE_DOM"/>
    <property type="match status" value="1"/>
</dbReference>
<protein>
    <submittedName>
        <fullName evidence="8">Protein kinase</fullName>
        <ecNumber evidence="8">2.7.11.1</ecNumber>
    </submittedName>
</protein>
<dbReference type="RefSeq" id="WP_012234585.1">
    <property type="nucleotide sequence ID" value="NC_010162.1"/>
</dbReference>
<organism evidence="8 9">
    <name type="scientific">Sorangium cellulosum (strain So ce56)</name>
    <name type="common">Polyangium cellulosum (strain So ce56)</name>
    <dbReference type="NCBI Taxonomy" id="448385"/>
    <lineage>
        <taxon>Bacteria</taxon>
        <taxon>Pseudomonadati</taxon>
        <taxon>Myxococcota</taxon>
        <taxon>Polyangia</taxon>
        <taxon>Polyangiales</taxon>
        <taxon>Polyangiaceae</taxon>
        <taxon>Sorangium</taxon>
    </lineage>
</organism>